<dbReference type="InterPro" id="IPR011703">
    <property type="entry name" value="ATPase_AAA-3"/>
</dbReference>
<name>D1C457_SPHTD</name>
<dbReference type="FunCoup" id="D1C457">
    <property type="interactions" value="388"/>
</dbReference>
<dbReference type="PANTHER" id="PTHR42759">
    <property type="entry name" value="MOXR FAMILY PROTEIN"/>
    <property type="match status" value="1"/>
</dbReference>
<dbReference type="InterPro" id="IPR027417">
    <property type="entry name" value="P-loop_NTPase"/>
</dbReference>
<dbReference type="RefSeq" id="WP_012872071.1">
    <property type="nucleotide sequence ID" value="NC_013523.1"/>
</dbReference>
<proteinExistence type="inferred from homology"/>
<protein>
    <submittedName>
        <fullName evidence="6">ATPase associated with various cellular activities AAA_3</fullName>
    </submittedName>
</protein>
<dbReference type="FunFam" id="3.40.50.300:FF:000640">
    <property type="entry name" value="MoxR family ATPase"/>
    <property type="match status" value="1"/>
</dbReference>
<dbReference type="GO" id="GO:0005524">
    <property type="term" value="F:ATP binding"/>
    <property type="evidence" value="ECO:0007669"/>
    <property type="project" value="UniProtKB-KW"/>
</dbReference>
<keyword evidence="1" id="KW-0547">Nucleotide-binding</keyword>
<dbReference type="Gene3D" id="1.10.8.80">
    <property type="entry name" value="Magnesium chelatase subunit I, C-Terminal domain"/>
    <property type="match status" value="1"/>
</dbReference>
<organism evidence="6 7">
    <name type="scientific">Sphaerobacter thermophilus (strain ATCC 49802 / DSM 20745 / KCCM 41009 / NCIMB 13125 / S 6022)</name>
    <dbReference type="NCBI Taxonomy" id="479434"/>
    <lineage>
        <taxon>Bacteria</taxon>
        <taxon>Pseudomonadati</taxon>
        <taxon>Thermomicrobiota</taxon>
        <taxon>Thermomicrobia</taxon>
        <taxon>Sphaerobacterales</taxon>
        <taxon>Sphaerobacterineae</taxon>
        <taxon>Sphaerobacteraceae</taxon>
        <taxon>Sphaerobacter</taxon>
    </lineage>
</organism>
<dbReference type="GO" id="GO:0016887">
    <property type="term" value="F:ATP hydrolysis activity"/>
    <property type="evidence" value="ECO:0007669"/>
    <property type="project" value="InterPro"/>
</dbReference>
<accession>D1C457</accession>
<dbReference type="Pfam" id="PF07726">
    <property type="entry name" value="AAA_3"/>
    <property type="match status" value="1"/>
</dbReference>
<dbReference type="EMBL" id="CP001823">
    <property type="protein sequence ID" value="ACZ39024.1"/>
    <property type="molecule type" value="Genomic_DNA"/>
</dbReference>
<evidence type="ECO:0000256" key="2">
    <source>
        <dbReference type="ARBA" id="ARBA00022840"/>
    </source>
</evidence>
<evidence type="ECO:0000256" key="3">
    <source>
        <dbReference type="ARBA" id="ARBA00061607"/>
    </source>
</evidence>
<dbReference type="PIRSF" id="PIRSF002849">
    <property type="entry name" value="AAA_ATPase_chaperone_MoxR_prd"/>
    <property type="match status" value="1"/>
</dbReference>
<dbReference type="STRING" id="479434.Sthe_1590"/>
<dbReference type="InterPro" id="IPR041628">
    <property type="entry name" value="ChlI/MoxR_AAA_lid"/>
</dbReference>
<comment type="similarity">
    <text evidence="3">Belongs to the MoxR family.</text>
</comment>
<evidence type="ECO:0000313" key="6">
    <source>
        <dbReference type="EMBL" id="ACZ39024.1"/>
    </source>
</evidence>
<evidence type="ECO:0000256" key="4">
    <source>
        <dbReference type="SAM" id="MobiDB-lite"/>
    </source>
</evidence>
<keyword evidence="2" id="KW-0067">ATP-binding</keyword>
<sequence>MEPVQALSERIVTNVERVIVGKRREVQLVLVALLCRGHVLIEDVPGVGKTVLAKAIARSIGSSFKRIQFTPDLLPSDVTGVSIFNQRTGQFEFRPGPVVAQIVLADEINRATPKTQSALLEAMEESQITVDGITHRLPDPFIVLATENPIEYEGTFPLPEAQLDRFLIRISLGYPGHRGEVEILNRQHYTHPLNLLEQVVGVDELLAGQEMVKRVFVDDSLKEYIVSIVEATREHDDVYLGAGPRGSLALYNTARAWAAMAGRDYVIPDDIKDLAEPTLAHRLIVSPSARMKNVDGRMVVREILMSLPVPGARPTSPSAERTLGWRGTRSPRGTGTNA</sequence>
<dbReference type="InParanoid" id="D1C457"/>
<gene>
    <name evidence="6" type="ordered locus">Sthe_1590</name>
</gene>
<dbReference type="Proteomes" id="UP000002027">
    <property type="component" value="Chromosome 1"/>
</dbReference>
<dbReference type="InterPro" id="IPR003593">
    <property type="entry name" value="AAA+_ATPase"/>
</dbReference>
<dbReference type="AlphaFoldDB" id="D1C457"/>
<dbReference type="PANTHER" id="PTHR42759:SF5">
    <property type="entry name" value="METHANOL DEHYDROGENASE REGULATOR"/>
    <property type="match status" value="1"/>
</dbReference>
<dbReference type="OrthoDB" id="9808397at2"/>
<dbReference type="KEGG" id="sti:Sthe_1590"/>
<dbReference type="Pfam" id="PF17863">
    <property type="entry name" value="AAA_lid_2"/>
    <property type="match status" value="1"/>
</dbReference>
<feature type="domain" description="AAA+ ATPase" evidence="5">
    <location>
        <begin position="35"/>
        <end position="176"/>
    </location>
</feature>
<evidence type="ECO:0000259" key="5">
    <source>
        <dbReference type="SMART" id="SM00382"/>
    </source>
</evidence>
<dbReference type="HOGENOM" id="CLU_034716_2_0_0"/>
<reference evidence="6 7" key="2">
    <citation type="journal article" date="2010" name="Stand. Genomic Sci.">
        <title>Complete genome sequence of Desulfohalobium retbaense type strain (HR(100)).</title>
        <authorList>
            <person name="Spring S."/>
            <person name="Nolan M."/>
            <person name="Lapidus A."/>
            <person name="Glavina Del Rio T."/>
            <person name="Copeland A."/>
            <person name="Tice H."/>
            <person name="Cheng J.F."/>
            <person name="Lucas S."/>
            <person name="Land M."/>
            <person name="Chen F."/>
            <person name="Bruce D."/>
            <person name="Goodwin L."/>
            <person name="Pitluck S."/>
            <person name="Ivanova N."/>
            <person name="Mavromatis K."/>
            <person name="Mikhailova N."/>
            <person name="Pati A."/>
            <person name="Chen A."/>
            <person name="Palaniappan K."/>
            <person name="Hauser L."/>
            <person name="Chang Y.J."/>
            <person name="Jeffries C.D."/>
            <person name="Munk C."/>
            <person name="Kiss H."/>
            <person name="Chain P."/>
            <person name="Han C."/>
            <person name="Brettin T."/>
            <person name="Detter J.C."/>
            <person name="Schuler E."/>
            <person name="Goker M."/>
            <person name="Rohde M."/>
            <person name="Bristow J."/>
            <person name="Eisen J.A."/>
            <person name="Markowitz V."/>
            <person name="Hugenholtz P."/>
            <person name="Kyrpides N.C."/>
            <person name="Klenk H.P."/>
        </authorList>
    </citation>
    <scope>NUCLEOTIDE SEQUENCE [LARGE SCALE GENOMIC DNA]</scope>
    <source>
        <strain evidence="7">ATCC 49802 / DSM 20745 / S 6022</strain>
    </source>
</reference>
<dbReference type="CDD" id="cd00009">
    <property type="entry name" value="AAA"/>
    <property type="match status" value="1"/>
</dbReference>
<evidence type="ECO:0000313" key="7">
    <source>
        <dbReference type="Proteomes" id="UP000002027"/>
    </source>
</evidence>
<dbReference type="Gene3D" id="3.40.50.300">
    <property type="entry name" value="P-loop containing nucleotide triphosphate hydrolases"/>
    <property type="match status" value="1"/>
</dbReference>
<keyword evidence="7" id="KW-1185">Reference proteome</keyword>
<dbReference type="SMART" id="SM00382">
    <property type="entry name" value="AAA"/>
    <property type="match status" value="1"/>
</dbReference>
<dbReference type="SUPFAM" id="SSF52540">
    <property type="entry name" value="P-loop containing nucleoside triphosphate hydrolases"/>
    <property type="match status" value="1"/>
</dbReference>
<feature type="region of interest" description="Disordered" evidence="4">
    <location>
        <begin position="310"/>
        <end position="338"/>
    </location>
</feature>
<evidence type="ECO:0000256" key="1">
    <source>
        <dbReference type="ARBA" id="ARBA00022741"/>
    </source>
</evidence>
<dbReference type="InterPro" id="IPR050764">
    <property type="entry name" value="CbbQ/NirQ/NorQ/GpvN"/>
</dbReference>
<dbReference type="eggNOG" id="COG0714">
    <property type="taxonomic scope" value="Bacteria"/>
</dbReference>
<reference evidence="7" key="1">
    <citation type="submission" date="2009-11" db="EMBL/GenBank/DDBJ databases">
        <title>The complete chromosome 1 of Sphaerobacter thermophilus DSM 20745.</title>
        <authorList>
            <person name="Lucas S."/>
            <person name="Copeland A."/>
            <person name="Lapidus A."/>
            <person name="Glavina del Rio T."/>
            <person name="Dalin E."/>
            <person name="Tice H."/>
            <person name="Bruce D."/>
            <person name="Goodwin L."/>
            <person name="Pitluck S."/>
            <person name="Kyrpides N."/>
            <person name="Mavromatis K."/>
            <person name="Ivanova N."/>
            <person name="Mikhailova N."/>
            <person name="LaButti K.M."/>
            <person name="Clum A."/>
            <person name="Sun H.I."/>
            <person name="Brettin T."/>
            <person name="Detter J.C."/>
            <person name="Han C."/>
            <person name="Larimer F."/>
            <person name="Land M."/>
            <person name="Hauser L."/>
            <person name="Markowitz V."/>
            <person name="Cheng J.F."/>
            <person name="Hugenholtz P."/>
            <person name="Woyke T."/>
            <person name="Wu D."/>
            <person name="Steenblock K."/>
            <person name="Schneider S."/>
            <person name="Pukall R."/>
            <person name="Goeker M."/>
            <person name="Klenk H.P."/>
            <person name="Eisen J.A."/>
        </authorList>
    </citation>
    <scope>NUCLEOTIDE SEQUENCE [LARGE SCALE GENOMIC DNA]</scope>
    <source>
        <strain evidence="7">ATCC 49802 / DSM 20745 / S 6022</strain>
    </source>
</reference>